<gene>
    <name evidence="2" type="ORF">BCT74_08220</name>
</gene>
<organism evidence="2 3">
    <name type="scientific">Vibrio lentus</name>
    <dbReference type="NCBI Taxonomy" id="136468"/>
    <lineage>
        <taxon>Bacteria</taxon>
        <taxon>Pseudomonadati</taxon>
        <taxon>Pseudomonadota</taxon>
        <taxon>Gammaproteobacteria</taxon>
        <taxon>Vibrionales</taxon>
        <taxon>Vibrionaceae</taxon>
        <taxon>Vibrio</taxon>
    </lineage>
</organism>
<sequence length="153" mass="17949">MLTEVKPDYQKLASEFCESMSNADRKQVFKHITDEQLTLIKNHIATEHTRRQVKRYYRFECLLTNEIVWCVESKLGARIKSKQFNEYLKSEGKNRRRADRNNNCSIYIHPETAKKPYLDAEALEAYFQQDPKGKAAQPNALEDRPKKLAKLQA</sequence>
<evidence type="ECO:0000256" key="1">
    <source>
        <dbReference type="SAM" id="MobiDB-lite"/>
    </source>
</evidence>
<name>A0A2N7IEM7_9VIBR</name>
<dbReference type="AlphaFoldDB" id="A0A2N7IEM7"/>
<evidence type="ECO:0000313" key="2">
    <source>
        <dbReference type="EMBL" id="PML55304.1"/>
    </source>
</evidence>
<protein>
    <submittedName>
        <fullName evidence="2">Uncharacterized protein</fullName>
    </submittedName>
</protein>
<proteinExistence type="predicted"/>
<dbReference type="EMBL" id="MCYL01000024">
    <property type="protein sequence ID" value="PML55304.1"/>
    <property type="molecule type" value="Genomic_DNA"/>
</dbReference>
<accession>A0A2N7IEM7</accession>
<reference evidence="3" key="1">
    <citation type="submission" date="2016-07" db="EMBL/GenBank/DDBJ databases">
        <title>Nontailed viruses are major unrecognized killers of bacteria in the ocean.</title>
        <authorList>
            <person name="Kauffman K."/>
            <person name="Hussain F."/>
            <person name="Yang J."/>
            <person name="Arevalo P."/>
            <person name="Brown J."/>
            <person name="Cutler M."/>
            <person name="Kelly L."/>
            <person name="Polz M.F."/>
        </authorList>
    </citation>
    <scope>NUCLEOTIDE SEQUENCE [LARGE SCALE GENOMIC DNA]</scope>
    <source>
        <strain evidence="3">10N.261.51.B8</strain>
    </source>
</reference>
<dbReference type="RefSeq" id="WP_102578762.1">
    <property type="nucleotide sequence ID" value="NZ_MCYL01000024.1"/>
</dbReference>
<feature type="region of interest" description="Disordered" evidence="1">
    <location>
        <begin position="129"/>
        <end position="153"/>
    </location>
</feature>
<comment type="caution">
    <text evidence="2">The sequence shown here is derived from an EMBL/GenBank/DDBJ whole genome shotgun (WGS) entry which is preliminary data.</text>
</comment>
<evidence type="ECO:0000313" key="3">
    <source>
        <dbReference type="Proteomes" id="UP000235746"/>
    </source>
</evidence>
<dbReference type="Proteomes" id="UP000235746">
    <property type="component" value="Unassembled WGS sequence"/>
</dbReference>